<dbReference type="EMBL" id="JAFIDN010000004">
    <property type="protein sequence ID" value="MBP3192286.1"/>
    <property type="molecule type" value="Genomic_DNA"/>
</dbReference>
<dbReference type="Gene3D" id="3.20.20.370">
    <property type="entry name" value="Glycoside hydrolase/deacetylase"/>
    <property type="match status" value="1"/>
</dbReference>
<evidence type="ECO:0000313" key="2">
    <source>
        <dbReference type="Proteomes" id="UP000673975"/>
    </source>
</evidence>
<accession>A0A8J7UV87</accession>
<evidence type="ECO:0000313" key="1">
    <source>
        <dbReference type="EMBL" id="MBP3192286.1"/>
    </source>
</evidence>
<dbReference type="Proteomes" id="UP000673975">
    <property type="component" value="Unassembled WGS sequence"/>
</dbReference>
<organism evidence="1 2">
    <name type="scientific">Natronogracilivirga saccharolytica</name>
    <dbReference type="NCBI Taxonomy" id="2812953"/>
    <lineage>
        <taxon>Bacteria</taxon>
        <taxon>Pseudomonadati</taxon>
        <taxon>Balneolota</taxon>
        <taxon>Balneolia</taxon>
        <taxon>Balneolales</taxon>
        <taxon>Cyclonatronaceae</taxon>
        <taxon>Natronogracilivirga</taxon>
    </lineage>
</organism>
<proteinExistence type="predicted"/>
<reference evidence="1" key="1">
    <citation type="submission" date="2021-02" db="EMBL/GenBank/DDBJ databases">
        <title>Natronogracilivirga saccharolytica gen. nov. sp. nov. a new anaerobic, haloalkiliphilic carbohydrate-fermenting bacterium from soda lake and proposing of Cyclonatronumiaceae fam. nov. in the phylum Balneolaeota.</title>
        <authorList>
            <person name="Zhilina T.N."/>
            <person name="Sorokin D.Y."/>
            <person name="Zavarzina D.G."/>
            <person name="Toshchakov S.V."/>
            <person name="Kublanov I.V."/>
        </authorList>
    </citation>
    <scope>NUCLEOTIDE SEQUENCE</scope>
    <source>
        <strain evidence="1">Z-1702</strain>
    </source>
</reference>
<keyword evidence="2" id="KW-1185">Reference proteome</keyword>
<name>A0A8J7UV87_9BACT</name>
<dbReference type="AlphaFoldDB" id="A0A8J7UV87"/>
<protein>
    <submittedName>
        <fullName evidence="1">Uncharacterized protein</fullName>
    </submittedName>
</protein>
<dbReference type="RefSeq" id="WP_210511189.1">
    <property type="nucleotide sequence ID" value="NZ_JAFIDN010000004.1"/>
</dbReference>
<sequence>MLISLVPPWNRYDFNTIRALEELGFLTLSASVKKGEAKKDSKLNFLPATCDLSQLREAVISAKSSSDTQPVIVVLLHAYDFKKKKHNSYNYHEFLKLLHWLKSQNDVRLISISEAAELINDLRSKRFLLNRGKYALSTVLPSSLQNKNSITQYQEYRGTLLIPKIIESRGFYLLIAILRKLILKVQKIIGYGVKSKI</sequence>
<gene>
    <name evidence="1" type="ORF">NATSA_06400</name>
</gene>
<comment type="caution">
    <text evidence="1">The sequence shown here is derived from an EMBL/GenBank/DDBJ whole genome shotgun (WGS) entry which is preliminary data.</text>
</comment>